<accession>S7WKR6</accession>
<dbReference type="FunFam" id="2.60.40.1120:FF:000003">
    <property type="entry name" value="Outer membrane protein Omp121"/>
    <property type="match status" value="1"/>
</dbReference>
<sequence length="235" mass="26006">MIGIMNIQAQELALGDDRQTGYVKKKVEINNLKTLIKKLEPMYEVSIVCNSDLVHTKIAYEVSDRTKSVEEHLTKLTSKSNLSYHKLDKGFYVITDKEEKRAANSDAVPIAIPYTKSHQVGKKEASKVAKVEEERITGTVSSKNGETLPGVNVLLKGTNIGTVTDMDGKFVITAPNTNGTLIFSFIGFTSQEIPIAGRSIIDVTMVDESQALGEVVVTAFGLERKKNRWFIQLQK</sequence>
<proteinExistence type="predicted"/>
<protein>
    <submittedName>
        <fullName evidence="1">TonB-dependent receptor</fullName>
    </submittedName>
</protein>
<evidence type="ECO:0000313" key="2">
    <source>
        <dbReference type="Proteomes" id="UP000014974"/>
    </source>
</evidence>
<keyword evidence="1" id="KW-0675">Receptor</keyword>
<dbReference type="Pfam" id="PF13715">
    <property type="entry name" value="CarbopepD_reg_2"/>
    <property type="match status" value="1"/>
</dbReference>
<dbReference type="SUPFAM" id="SSF49464">
    <property type="entry name" value="Carboxypeptidase regulatory domain-like"/>
    <property type="match status" value="1"/>
</dbReference>
<dbReference type="EMBL" id="ATNM01000132">
    <property type="protein sequence ID" value="EPR67309.1"/>
    <property type="molecule type" value="Genomic_DNA"/>
</dbReference>
<comment type="caution">
    <text evidence="1">The sequence shown here is derived from an EMBL/GenBank/DDBJ whole genome shotgun (WGS) entry which is preliminary data.</text>
</comment>
<name>S7WKR6_9BACT</name>
<dbReference type="PATRIC" id="fig|641524.5.peg.3670"/>
<reference evidence="1 2" key="1">
    <citation type="journal article" date="2013" name="Genome Announc.">
        <title>Draft Genome Sequence of Cyclobacterium qasimii Strain M12-11BT, Isolated from Arctic Marine Sediment.</title>
        <authorList>
            <person name="Shivaji S."/>
            <person name="Ara S."/>
            <person name="Singh A."/>
            <person name="Kumar Pinnaka A."/>
        </authorList>
    </citation>
    <scope>NUCLEOTIDE SEQUENCE [LARGE SCALE GENOMIC DNA]</scope>
    <source>
        <strain evidence="1 2">M12-11B</strain>
    </source>
</reference>
<dbReference type="STRING" id="641524.ADICYQ_3700"/>
<dbReference type="Proteomes" id="UP000014974">
    <property type="component" value="Unassembled WGS sequence"/>
</dbReference>
<evidence type="ECO:0000313" key="1">
    <source>
        <dbReference type="EMBL" id="EPR67309.1"/>
    </source>
</evidence>
<organism evidence="1 2">
    <name type="scientific">Cyclobacterium qasimii M12-11B</name>
    <dbReference type="NCBI Taxonomy" id="641524"/>
    <lineage>
        <taxon>Bacteria</taxon>
        <taxon>Pseudomonadati</taxon>
        <taxon>Bacteroidota</taxon>
        <taxon>Cytophagia</taxon>
        <taxon>Cytophagales</taxon>
        <taxon>Cyclobacteriaceae</taxon>
        <taxon>Cyclobacterium</taxon>
    </lineage>
</organism>
<dbReference type="Gene3D" id="2.60.40.1120">
    <property type="entry name" value="Carboxypeptidase-like, regulatory domain"/>
    <property type="match status" value="1"/>
</dbReference>
<dbReference type="InterPro" id="IPR008969">
    <property type="entry name" value="CarboxyPept-like_regulatory"/>
</dbReference>
<dbReference type="eggNOG" id="COG4206">
    <property type="taxonomic scope" value="Bacteria"/>
</dbReference>
<gene>
    <name evidence="1" type="ORF">ADICYQ_3700</name>
</gene>
<dbReference type="AlphaFoldDB" id="S7WKR6"/>